<dbReference type="InterPro" id="IPR003746">
    <property type="entry name" value="DUF167"/>
</dbReference>
<dbReference type="Pfam" id="PF02594">
    <property type="entry name" value="DUF167"/>
    <property type="match status" value="1"/>
</dbReference>
<gene>
    <name evidence="3" type="ORF">ENV75_06345</name>
</gene>
<evidence type="ECO:0000256" key="1">
    <source>
        <dbReference type="ARBA" id="ARBA00010364"/>
    </source>
</evidence>
<dbReference type="EMBL" id="DTHO01000068">
    <property type="protein sequence ID" value="HGH00047.1"/>
    <property type="molecule type" value="Genomic_DNA"/>
</dbReference>
<dbReference type="Gene3D" id="3.30.1200.10">
    <property type="entry name" value="YggU-like"/>
    <property type="match status" value="1"/>
</dbReference>
<dbReference type="SMART" id="SM01152">
    <property type="entry name" value="DUF167"/>
    <property type="match status" value="1"/>
</dbReference>
<reference evidence="3" key="1">
    <citation type="journal article" date="2020" name="mSystems">
        <title>Genome- and Community-Level Interaction Insights into Carbon Utilization and Element Cycling Functions of Hydrothermarchaeota in Hydrothermal Sediment.</title>
        <authorList>
            <person name="Zhou Z."/>
            <person name="Liu Y."/>
            <person name="Xu W."/>
            <person name="Pan J."/>
            <person name="Luo Z.H."/>
            <person name="Li M."/>
        </authorList>
    </citation>
    <scope>NUCLEOTIDE SEQUENCE [LARGE SCALE GENOMIC DNA]</scope>
    <source>
        <strain evidence="3">SpSt-788</strain>
    </source>
</reference>
<dbReference type="GO" id="GO:0005737">
    <property type="term" value="C:cytoplasm"/>
    <property type="evidence" value="ECO:0007669"/>
    <property type="project" value="TreeGrafter"/>
</dbReference>
<comment type="similarity">
    <text evidence="1 2">Belongs to the UPF0235 family.</text>
</comment>
<evidence type="ECO:0000313" key="3">
    <source>
        <dbReference type="EMBL" id="HGH00047.1"/>
    </source>
</evidence>
<dbReference type="PANTHER" id="PTHR13420">
    <property type="entry name" value="UPF0235 PROTEIN C15ORF40"/>
    <property type="match status" value="1"/>
</dbReference>
<dbReference type="PANTHER" id="PTHR13420:SF7">
    <property type="entry name" value="UPF0235 PROTEIN C15ORF40"/>
    <property type="match status" value="1"/>
</dbReference>
<name>A0A7C4EM98_9BACT</name>
<accession>A0A7C4EM98</accession>
<dbReference type="InterPro" id="IPR036591">
    <property type="entry name" value="YggU-like_sf"/>
</dbReference>
<dbReference type="NCBIfam" id="TIGR00251">
    <property type="entry name" value="DUF167 family protein"/>
    <property type="match status" value="1"/>
</dbReference>
<evidence type="ECO:0000256" key="2">
    <source>
        <dbReference type="HAMAP-Rule" id="MF_00634"/>
    </source>
</evidence>
<comment type="caution">
    <text evidence="3">The sequence shown here is derived from an EMBL/GenBank/DDBJ whole genome shotgun (WGS) entry which is preliminary data.</text>
</comment>
<protein>
    <recommendedName>
        <fullName evidence="2">UPF0235 protein ENV75_06345</fullName>
    </recommendedName>
</protein>
<dbReference type="AlphaFoldDB" id="A0A7C4EM98"/>
<proteinExistence type="inferred from homology"/>
<organism evidence="3">
    <name type="scientific">Thermodesulfovibrio aggregans</name>
    <dbReference type="NCBI Taxonomy" id="86166"/>
    <lineage>
        <taxon>Bacteria</taxon>
        <taxon>Pseudomonadati</taxon>
        <taxon>Nitrospirota</taxon>
        <taxon>Thermodesulfovibrionia</taxon>
        <taxon>Thermodesulfovibrionales</taxon>
        <taxon>Thermodesulfovibrionaceae</taxon>
        <taxon>Thermodesulfovibrio</taxon>
    </lineage>
</organism>
<sequence>MRIPFLKNEDGYIIKVCVKPGSKTSGIEGIEEDTLKIKLRAQPHNGLANKELIEILSEILNVPKSKIEIIRGKTSRHKIIKIKGEIV</sequence>
<dbReference type="HAMAP" id="MF_00634">
    <property type="entry name" value="UPF0235"/>
    <property type="match status" value="1"/>
</dbReference>
<dbReference type="SUPFAM" id="SSF69786">
    <property type="entry name" value="YggU-like"/>
    <property type="match status" value="1"/>
</dbReference>